<reference evidence="3 4" key="1">
    <citation type="submission" date="2014-12" db="EMBL/GenBank/DDBJ databases">
        <title>Comparative genome analysis of Bacillus coagulans HM-08, Clostridium butyricum HM-68, Bacillus subtilis HM-66 and Bacillus licheniformis BL-09.</title>
        <authorList>
            <person name="Zhang H."/>
        </authorList>
    </citation>
    <scope>NUCLEOTIDE SEQUENCE [LARGE SCALE GENOMIC DNA]</scope>
    <source>
        <strain evidence="3 4">HM-66</strain>
    </source>
</reference>
<evidence type="ECO:0000313" key="4">
    <source>
        <dbReference type="Proteomes" id="UP000032247"/>
    </source>
</evidence>
<dbReference type="NCBIfam" id="TIGR02864">
    <property type="entry name" value="spore_sspO"/>
    <property type="match status" value="1"/>
</dbReference>
<dbReference type="Proteomes" id="UP000032247">
    <property type="component" value="Unassembled WGS sequence"/>
</dbReference>
<dbReference type="STRING" id="483913.AN935_09365"/>
<dbReference type="PATRIC" id="fig|1423.134.peg.2734"/>
<dbReference type="AlphaFoldDB" id="A0A0D1JJU8"/>
<comment type="similarity">
    <text evidence="2">Belongs to the SspO family.</text>
</comment>
<protein>
    <recommendedName>
        <fullName evidence="2">Small, acid-soluble spore protein O</fullName>
        <shortName evidence="2">SASP O</shortName>
    </recommendedName>
</protein>
<comment type="caution">
    <text evidence="3">The sequence shown here is derived from an EMBL/GenBank/DDBJ whole genome shotgun (WGS) entry which is preliminary data.</text>
</comment>
<comment type="induction">
    <text evidence="2">Expressed only in the forespore compartment of sporulating cells.</text>
</comment>
<evidence type="ECO:0000256" key="1">
    <source>
        <dbReference type="ARBA" id="ARBA00022969"/>
    </source>
</evidence>
<evidence type="ECO:0000313" key="3">
    <source>
        <dbReference type="EMBL" id="KIU12814.1"/>
    </source>
</evidence>
<accession>A0A0D1JJU8</accession>
<dbReference type="GO" id="GO:0042601">
    <property type="term" value="C:endospore-forming forespore"/>
    <property type="evidence" value="ECO:0007669"/>
    <property type="project" value="InterPro"/>
</dbReference>
<dbReference type="HAMAP" id="MF_00665">
    <property type="entry name" value="SspO"/>
    <property type="match status" value="1"/>
</dbReference>
<proteinExistence type="evidence at transcript level"/>
<dbReference type="Pfam" id="PF08175">
    <property type="entry name" value="SspO"/>
    <property type="match status" value="1"/>
</dbReference>
<dbReference type="GO" id="GO:0030435">
    <property type="term" value="P:sporulation resulting in formation of a cellular spore"/>
    <property type="evidence" value="ECO:0007669"/>
    <property type="project" value="UniProtKB-KW"/>
</dbReference>
<gene>
    <name evidence="2" type="primary">sspO</name>
    <name evidence="3" type="ORF">SC09_Contig19orf01392</name>
</gene>
<dbReference type="GO" id="GO:0030436">
    <property type="term" value="P:asexual sporulation"/>
    <property type="evidence" value="ECO:0007669"/>
    <property type="project" value="UniProtKB-UniRule"/>
</dbReference>
<evidence type="ECO:0000256" key="2">
    <source>
        <dbReference type="HAMAP-Rule" id="MF_00665"/>
    </source>
</evidence>
<dbReference type="InterPro" id="IPR012613">
    <property type="entry name" value="SASP_SspO"/>
</dbReference>
<sequence>MIEVIMMVKRKANHVINGMNDAKSQGKGAGYIENDQLVLTEAERQNNKKRKTNQ</sequence>
<dbReference type="EMBL" id="JXBC01000002">
    <property type="protein sequence ID" value="KIU12814.1"/>
    <property type="molecule type" value="Genomic_DNA"/>
</dbReference>
<name>A0A0D1JJU8_BACIU</name>
<keyword evidence="1 2" id="KW-0749">Sporulation</keyword>
<comment type="subcellular location">
    <subcellularLocation>
        <location evidence="2">Spore core</location>
    </subcellularLocation>
</comment>
<organism evidence="3 4">
    <name type="scientific">Bacillus subtilis</name>
    <dbReference type="NCBI Taxonomy" id="1423"/>
    <lineage>
        <taxon>Bacteria</taxon>
        <taxon>Bacillati</taxon>
        <taxon>Bacillota</taxon>
        <taxon>Bacilli</taxon>
        <taxon>Bacillales</taxon>
        <taxon>Bacillaceae</taxon>
        <taxon>Bacillus</taxon>
    </lineage>
</organism>